<dbReference type="InterPro" id="IPR004360">
    <property type="entry name" value="Glyas_Fos-R_dOase_dom"/>
</dbReference>
<reference evidence="2 3" key="1">
    <citation type="submission" date="2020-04" db="EMBL/GenBank/DDBJ databases">
        <title>MicrobeNet Type strains.</title>
        <authorList>
            <person name="Nicholson A.C."/>
        </authorList>
    </citation>
    <scope>NUCLEOTIDE SEQUENCE [LARGE SCALE GENOMIC DNA]</scope>
    <source>
        <strain evidence="2 3">DSM 44445</strain>
    </source>
</reference>
<evidence type="ECO:0000259" key="1">
    <source>
        <dbReference type="PROSITE" id="PS51819"/>
    </source>
</evidence>
<dbReference type="PANTHER" id="PTHR36503:SF3">
    <property type="entry name" value="BLR0126 PROTEIN"/>
    <property type="match status" value="1"/>
</dbReference>
<gene>
    <name evidence="2" type="ORF">HGA07_10590</name>
</gene>
<dbReference type="InterPro" id="IPR029068">
    <property type="entry name" value="Glyas_Bleomycin-R_OHBP_Dase"/>
</dbReference>
<proteinExistence type="predicted"/>
<dbReference type="AlphaFoldDB" id="A0A7X6LX03"/>
<evidence type="ECO:0000313" key="2">
    <source>
        <dbReference type="EMBL" id="NKY86073.1"/>
    </source>
</evidence>
<feature type="domain" description="VOC" evidence="1">
    <location>
        <begin position="4"/>
        <end position="128"/>
    </location>
</feature>
<sequence length="130" mass="13601">MAPQLNAIGVVVSDLTAALGFYRRLGLEFGEIVGGGHVEAALPGGFRLLLDSEDNIAQDVGGDRRWDATAGRIGLAVECASPAEVDAVFDDLVAAGYHGETKPFDAVWGQRYATVHDPDGNAVDLYASLG</sequence>
<dbReference type="PROSITE" id="PS51819">
    <property type="entry name" value="VOC"/>
    <property type="match status" value="1"/>
</dbReference>
<dbReference type="EMBL" id="JAAXPE010000008">
    <property type="protein sequence ID" value="NKY86073.1"/>
    <property type="molecule type" value="Genomic_DNA"/>
</dbReference>
<dbReference type="Pfam" id="PF00903">
    <property type="entry name" value="Glyoxalase"/>
    <property type="match status" value="1"/>
</dbReference>
<accession>A0A7X6LX03</accession>
<comment type="caution">
    <text evidence="2">The sequence shown here is derived from an EMBL/GenBank/DDBJ whole genome shotgun (WGS) entry which is preliminary data.</text>
</comment>
<dbReference type="InterPro" id="IPR037523">
    <property type="entry name" value="VOC_core"/>
</dbReference>
<dbReference type="Gene3D" id="3.10.180.10">
    <property type="entry name" value="2,3-Dihydroxybiphenyl 1,2-Dioxygenase, domain 1"/>
    <property type="match status" value="1"/>
</dbReference>
<dbReference type="Proteomes" id="UP000523447">
    <property type="component" value="Unassembled WGS sequence"/>
</dbReference>
<name>A0A7X6LX03_9NOCA</name>
<dbReference type="SUPFAM" id="SSF54593">
    <property type="entry name" value="Glyoxalase/Bleomycin resistance protein/Dihydroxybiphenyl dioxygenase"/>
    <property type="match status" value="1"/>
</dbReference>
<organism evidence="2 3">
    <name type="scientific">Nocardia veterana</name>
    <dbReference type="NCBI Taxonomy" id="132249"/>
    <lineage>
        <taxon>Bacteria</taxon>
        <taxon>Bacillati</taxon>
        <taxon>Actinomycetota</taxon>
        <taxon>Actinomycetes</taxon>
        <taxon>Mycobacteriales</taxon>
        <taxon>Nocardiaceae</taxon>
        <taxon>Nocardia</taxon>
    </lineage>
</organism>
<keyword evidence="3" id="KW-1185">Reference proteome</keyword>
<evidence type="ECO:0000313" key="3">
    <source>
        <dbReference type="Proteomes" id="UP000523447"/>
    </source>
</evidence>
<protein>
    <submittedName>
        <fullName evidence="2">Glyoxalase</fullName>
    </submittedName>
</protein>
<dbReference type="PANTHER" id="PTHR36503">
    <property type="entry name" value="BLR2520 PROTEIN"/>
    <property type="match status" value="1"/>
</dbReference>